<accession>A0A2Z7AGG4</accession>
<organism evidence="1 2">
    <name type="scientific">Dorcoceras hygrometricum</name>
    <dbReference type="NCBI Taxonomy" id="472368"/>
    <lineage>
        <taxon>Eukaryota</taxon>
        <taxon>Viridiplantae</taxon>
        <taxon>Streptophyta</taxon>
        <taxon>Embryophyta</taxon>
        <taxon>Tracheophyta</taxon>
        <taxon>Spermatophyta</taxon>
        <taxon>Magnoliopsida</taxon>
        <taxon>eudicotyledons</taxon>
        <taxon>Gunneridae</taxon>
        <taxon>Pentapetalae</taxon>
        <taxon>asterids</taxon>
        <taxon>lamiids</taxon>
        <taxon>Lamiales</taxon>
        <taxon>Gesneriaceae</taxon>
        <taxon>Didymocarpoideae</taxon>
        <taxon>Trichosporeae</taxon>
        <taxon>Loxocarpinae</taxon>
        <taxon>Dorcoceras</taxon>
    </lineage>
</organism>
<evidence type="ECO:0000313" key="1">
    <source>
        <dbReference type="EMBL" id="KZV20648.1"/>
    </source>
</evidence>
<gene>
    <name evidence="1" type="ORF">F511_31255</name>
</gene>
<proteinExistence type="predicted"/>
<sequence>MRYTGPVELLLMYDELMDPCVYIMVKWQHRDLIHLTAAQLLMTSRLLNSSISLDDVTTAEIFNKLG</sequence>
<reference evidence="1 2" key="1">
    <citation type="journal article" date="2015" name="Proc. Natl. Acad. Sci. U.S.A.">
        <title>The resurrection genome of Boea hygrometrica: A blueprint for survival of dehydration.</title>
        <authorList>
            <person name="Xiao L."/>
            <person name="Yang G."/>
            <person name="Zhang L."/>
            <person name="Yang X."/>
            <person name="Zhao S."/>
            <person name="Ji Z."/>
            <person name="Zhou Q."/>
            <person name="Hu M."/>
            <person name="Wang Y."/>
            <person name="Chen M."/>
            <person name="Xu Y."/>
            <person name="Jin H."/>
            <person name="Xiao X."/>
            <person name="Hu G."/>
            <person name="Bao F."/>
            <person name="Hu Y."/>
            <person name="Wan P."/>
            <person name="Li L."/>
            <person name="Deng X."/>
            <person name="Kuang T."/>
            <person name="Xiang C."/>
            <person name="Zhu J.K."/>
            <person name="Oliver M.J."/>
            <person name="He Y."/>
        </authorList>
    </citation>
    <scope>NUCLEOTIDE SEQUENCE [LARGE SCALE GENOMIC DNA]</scope>
    <source>
        <strain evidence="2">cv. XS01</strain>
    </source>
</reference>
<name>A0A2Z7AGG4_9LAMI</name>
<evidence type="ECO:0000313" key="2">
    <source>
        <dbReference type="Proteomes" id="UP000250235"/>
    </source>
</evidence>
<keyword evidence="2" id="KW-1185">Reference proteome</keyword>
<dbReference type="AlphaFoldDB" id="A0A2Z7AGG4"/>
<protein>
    <submittedName>
        <fullName evidence="1">Uncharacterized protein</fullName>
    </submittedName>
</protein>
<dbReference type="EMBL" id="KV015590">
    <property type="protein sequence ID" value="KZV20648.1"/>
    <property type="molecule type" value="Genomic_DNA"/>
</dbReference>
<dbReference type="Proteomes" id="UP000250235">
    <property type="component" value="Unassembled WGS sequence"/>
</dbReference>